<dbReference type="Proteomes" id="UP000177876">
    <property type="component" value="Unassembled WGS sequence"/>
</dbReference>
<dbReference type="EMBL" id="MELK01000006">
    <property type="protein sequence ID" value="OFW60103.1"/>
    <property type="molecule type" value="Genomic_DNA"/>
</dbReference>
<gene>
    <name evidence="1" type="ORF">A2Y75_02110</name>
</gene>
<protein>
    <submittedName>
        <fullName evidence="1">Uncharacterized protein</fullName>
    </submittedName>
</protein>
<sequence>MLDVKLCEECKVPELFNREIAWLDNGDIVQRTNQSARATFIECETIDPLIKNIGDIIGVSIEHLIINITARGSQLYNENALPDLVRQMIRSKQIDLVPIAQAVGMRGQLMGYGKHEWIDHRYENDQYDFSIQRITKPFSLPIMAGNYAGALAAAVGGEHAVIYEELTPGVYQFKSQWAKYHNELKKRMAIVPYKHVSAGLDLERCPICGAPMLLAEYQWQGNEGLIKHGDTGRRMALLGPQMMDPVFRALEDELGETIPQIVVEGQRRFVETGFPFLDLEKSDEDLRLQLALRGLGNLQEFELSDKRMGLKLNNACLHLLLLGFMQGTFELTFDVKSDIDWSLSGEGELEFEVTAK</sequence>
<dbReference type="AlphaFoldDB" id="A0A1F2WTF9"/>
<evidence type="ECO:0000313" key="1">
    <source>
        <dbReference type="EMBL" id="OFW60103.1"/>
    </source>
</evidence>
<evidence type="ECO:0000313" key="2">
    <source>
        <dbReference type="Proteomes" id="UP000177876"/>
    </source>
</evidence>
<name>A0A1F2WTF9_9ACTN</name>
<dbReference type="STRING" id="1797197.A2Y75_02110"/>
<proteinExistence type="predicted"/>
<reference evidence="1 2" key="1">
    <citation type="journal article" date="2016" name="Nat. Commun.">
        <title>Thousands of microbial genomes shed light on interconnected biogeochemical processes in an aquifer system.</title>
        <authorList>
            <person name="Anantharaman K."/>
            <person name="Brown C.T."/>
            <person name="Hug L.A."/>
            <person name="Sharon I."/>
            <person name="Castelle C.J."/>
            <person name="Probst A.J."/>
            <person name="Thomas B.C."/>
            <person name="Singh A."/>
            <person name="Wilkins M.J."/>
            <person name="Karaoz U."/>
            <person name="Brodie E.L."/>
            <person name="Williams K.H."/>
            <person name="Hubbard S.S."/>
            <person name="Banfield J.F."/>
        </authorList>
    </citation>
    <scope>NUCLEOTIDE SEQUENCE [LARGE SCALE GENOMIC DNA]</scope>
</reference>
<organism evidence="1 2">
    <name type="scientific">Candidatus Solincola sediminis</name>
    <dbReference type="NCBI Taxonomy" id="1797199"/>
    <lineage>
        <taxon>Bacteria</taxon>
        <taxon>Bacillati</taxon>
        <taxon>Actinomycetota</taxon>
        <taxon>Candidatus Geothermincolia</taxon>
        <taxon>Candidatus Geothermincolales</taxon>
        <taxon>Candidatus Geothermincolaceae</taxon>
        <taxon>Candidatus Solincola</taxon>
    </lineage>
</organism>
<accession>A0A1F2WTF9</accession>
<comment type="caution">
    <text evidence="1">The sequence shown here is derived from an EMBL/GenBank/DDBJ whole genome shotgun (WGS) entry which is preliminary data.</text>
</comment>